<feature type="region of interest" description="Disordered" evidence="1">
    <location>
        <begin position="51"/>
        <end position="84"/>
    </location>
</feature>
<dbReference type="EMBL" id="JAVHJS010000008">
    <property type="protein sequence ID" value="KAK2849708.1"/>
    <property type="molecule type" value="Genomic_DNA"/>
</dbReference>
<comment type="caution">
    <text evidence="2">The sequence shown here is derived from an EMBL/GenBank/DDBJ whole genome shotgun (WGS) entry which is preliminary data.</text>
</comment>
<organism evidence="2 3">
    <name type="scientific">Tachysurus vachellii</name>
    <name type="common">Darkbarbel catfish</name>
    <name type="synonym">Pelteobagrus vachellii</name>
    <dbReference type="NCBI Taxonomy" id="175792"/>
    <lineage>
        <taxon>Eukaryota</taxon>
        <taxon>Metazoa</taxon>
        <taxon>Chordata</taxon>
        <taxon>Craniata</taxon>
        <taxon>Vertebrata</taxon>
        <taxon>Euteleostomi</taxon>
        <taxon>Actinopterygii</taxon>
        <taxon>Neopterygii</taxon>
        <taxon>Teleostei</taxon>
        <taxon>Ostariophysi</taxon>
        <taxon>Siluriformes</taxon>
        <taxon>Bagridae</taxon>
        <taxon>Tachysurus</taxon>
    </lineage>
</organism>
<accession>A0AA88T0C5</accession>
<dbReference type="Proteomes" id="UP001187315">
    <property type="component" value="Unassembled WGS sequence"/>
</dbReference>
<sequence length="84" mass="8958">MNSILSLAPDKVCGLTAASDGGEDHLIHCFKEGEPCASGRELLVQARQAELAEAGGGEVEESDEEEEFASEFVIEDRGDDDSDE</sequence>
<reference evidence="2" key="1">
    <citation type="submission" date="2023-08" db="EMBL/GenBank/DDBJ databases">
        <title>Pelteobagrus vachellii genome.</title>
        <authorList>
            <person name="Liu H."/>
        </authorList>
    </citation>
    <scope>NUCLEOTIDE SEQUENCE</scope>
    <source>
        <strain evidence="2">PRFRI_2022a</strain>
        <tissue evidence="2">Muscle</tissue>
    </source>
</reference>
<evidence type="ECO:0000256" key="1">
    <source>
        <dbReference type="SAM" id="MobiDB-lite"/>
    </source>
</evidence>
<proteinExistence type="predicted"/>
<protein>
    <submittedName>
        <fullName evidence="2">Uncharacterized protein</fullName>
    </submittedName>
</protein>
<evidence type="ECO:0000313" key="2">
    <source>
        <dbReference type="EMBL" id="KAK2849708.1"/>
    </source>
</evidence>
<name>A0AA88T0C5_TACVA</name>
<evidence type="ECO:0000313" key="3">
    <source>
        <dbReference type="Proteomes" id="UP001187315"/>
    </source>
</evidence>
<keyword evidence="3" id="KW-1185">Reference proteome</keyword>
<dbReference type="AlphaFoldDB" id="A0AA88T0C5"/>
<feature type="compositionally biased region" description="Acidic residues" evidence="1">
    <location>
        <begin position="58"/>
        <end position="69"/>
    </location>
</feature>
<gene>
    <name evidence="2" type="ORF">Q7C36_008491</name>
</gene>